<proteinExistence type="predicted"/>
<evidence type="ECO:0000256" key="1">
    <source>
        <dbReference type="SAM" id="SignalP"/>
    </source>
</evidence>
<reference evidence="2 3" key="1">
    <citation type="submission" date="2024-02" db="EMBL/GenBank/DDBJ databases">
        <title>A novel Gemmatimonadota bacterium.</title>
        <authorList>
            <person name="Du Z.-J."/>
            <person name="Ye Y.-Q."/>
        </authorList>
    </citation>
    <scope>NUCLEOTIDE SEQUENCE [LARGE SCALE GENOMIC DNA]</scope>
    <source>
        <strain evidence="2 3">DH-20</strain>
    </source>
</reference>
<protein>
    <recommendedName>
        <fullName evidence="4">LVIVD repeat-containing protein</fullName>
    </recommendedName>
</protein>
<evidence type="ECO:0000313" key="3">
    <source>
        <dbReference type="Proteomes" id="UP001484239"/>
    </source>
</evidence>
<organism evidence="2 3">
    <name type="scientific">Gaopeijia maritima</name>
    <dbReference type="NCBI Taxonomy" id="3119007"/>
    <lineage>
        <taxon>Bacteria</taxon>
        <taxon>Pseudomonadati</taxon>
        <taxon>Gemmatimonadota</taxon>
        <taxon>Longimicrobiia</taxon>
        <taxon>Gaopeijiales</taxon>
        <taxon>Gaopeijiaceae</taxon>
        <taxon>Gaopeijia</taxon>
    </lineage>
</organism>
<evidence type="ECO:0008006" key="4">
    <source>
        <dbReference type="Google" id="ProtNLM"/>
    </source>
</evidence>
<dbReference type="EMBL" id="JBBHLI010000004">
    <property type="protein sequence ID" value="MEK9501056.1"/>
    <property type="molecule type" value="Genomic_DNA"/>
</dbReference>
<feature type="signal peptide" evidence="1">
    <location>
        <begin position="1"/>
        <end position="31"/>
    </location>
</feature>
<comment type="caution">
    <text evidence="2">The sequence shown here is derived from an EMBL/GenBank/DDBJ whole genome shotgun (WGS) entry which is preliminary data.</text>
</comment>
<evidence type="ECO:0000313" key="2">
    <source>
        <dbReference type="EMBL" id="MEK9501056.1"/>
    </source>
</evidence>
<name>A0ABU9E8J1_9BACT</name>
<dbReference type="Proteomes" id="UP001484239">
    <property type="component" value="Unassembled WGS sequence"/>
</dbReference>
<feature type="chain" id="PRO_5046081333" description="LVIVD repeat-containing protein" evidence="1">
    <location>
        <begin position="32"/>
        <end position="665"/>
    </location>
</feature>
<dbReference type="RefSeq" id="WP_405277062.1">
    <property type="nucleotide sequence ID" value="NZ_JBBHLI010000004.1"/>
</dbReference>
<keyword evidence="1" id="KW-0732">Signal</keyword>
<gene>
    <name evidence="2" type="ORF">WI372_08715</name>
</gene>
<keyword evidence="3" id="KW-1185">Reference proteome</keyword>
<accession>A0ABU9E8J1</accession>
<sequence>MTLPTLPRHGLVAALALLAGCGGGSSMGADASVDPTPTGTLRPLQITAPSPDPRVGLEAGMFDAEEAVWNLRVVSATPPPEEFVGITNSDLAFKGPYAIQGNYNGVQVWDLTDPASPDLVTAYVCPASQSDVSVYGDLMFVSGEGLGGRLDCGTEGVQQAVSSDRLRGIRIFDISDIRNPRYISNVQTCRGSHTHTVLKDPNDDDNVYIYISGSAPVRPAQELPGCSGAMPEDDPNSALFRIEVIRVPLADPASAAIVSSPRIFEDLVAPPTHGLSPADLEVIEEARARGAFIIEFGGQAQVLPDQFVGPMLDSIAGARGANTPNAADSAALRDFLPQWVAQVTGGQAGGDDDGPGRGPTQCHDITVYPEIGLAGGACEGYGLLLDISDPVNPTRLAAVADSNFSYWHSATFDNAGTKVLFTDEWGGGGGPKCRASDPMEWGANAIFTIEGDDLDFRSYYKMPAAQTNLENCVAHNGSLIPIPGRDVMVQSWYQGGISVFDWTDPDRPIEIAFHDRGPSDANTMGPGGSWSVYWYNGVIVSSEIARGLDIFELLPSEALSQNEIDAANTVRFDYLNSQGQPQYDWPHTFSLARAYLDQLERSRAVSAAWIAGVRTTLSEAEEASGSARSSALSALADRIAGAADRSLDADKVRTLAEAVRGLAGQ</sequence>